<accession>A0A7J3JQU4</accession>
<reference evidence="1" key="1">
    <citation type="journal article" date="2020" name="mSystems">
        <title>Genome- and Community-Level Interaction Insights into Carbon Utilization and Element Cycling Functions of Hydrothermarchaeota in Hydrothermal Sediment.</title>
        <authorList>
            <person name="Zhou Z."/>
            <person name="Liu Y."/>
            <person name="Xu W."/>
            <person name="Pan J."/>
            <person name="Luo Z.H."/>
            <person name="Li M."/>
        </authorList>
    </citation>
    <scope>NUCLEOTIDE SEQUENCE [LARGE SCALE GENOMIC DNA]</scope>
    <source>
        <strain evidence="1">SpSt-657</strain>
    </source>
</reference>
<dbReference type="AlphaFoldDB" id="A0A7J3JQU4"/>
<organism evidence="1">
    <name type="scientific">Ignisphaera aggregans</name>
    <dbReference type="NCBI Taxonomy" id="334771"/>
    <lineage>
        <taxon>Archaea</taxon>
        <taxon>Thermoproteota</taxon>
        <taxon>Thermoprotei</taxon>
        <taxon>Desulfurococcales</taxon>
        <taxon>Desulfurococcaceae</taxon>
        <taxon>Ignisphaera</taxon>
    </lineage>
</organism>
<evidence type="ECO:0000313" key="1">
    <source>
        <dbReference type="EMBL" id="HGQ17959.1"/>
    </source>
</evidence>
<comment type="caution">
    <text evidence="1">The sequence shown here is derived from an EMBL/GenBank/DDBJ whole genome shotgun (WGS) entry which is preliminary data.</text>
</comment>
<dbReference type="EMBL" id="DTBZ01000071">
    <property type="protein sequence ID" value="HGQ17959.1"/>
    <property type="molecule type" value="Genomic_DNA"/>
</dbReference>
<protein>
    <submittedName>
        <fullName evidence="1">Uncharacterized protein</fullName>
    </submittedName>
</protein>
<name>A0A7J3JQU4_9CREN</name>
<gene>
    <name evidence="1" type="ORF">ENU30_03105</name>
</gene>
<proteinExistence type="predicted"/>
<sequence length="259" mass="29862">MVESGYYEDFIERLNTLSSIIASFSTQLTNIDITSLASRYYISIHDVVLPIAIEDEKNLTSKTFFEPVFNIYLYENRAYAILKNVKELHSSDNMQWNKVPVIDLTHNEDFLAIIAASIAEKMHLSPSERNIVKILPSSLRAYVDTAYNMVRRIRIDNHDISLKTQKAVPTRKPIEIILWYKKMPSDSIKEVAYIKGVSLRAVKVTFTDYEIEIKMYRSEVSFELLKLLEKVITANILTSISKNIERVSRILFTAISIIN</sequence>